<dbReference type="GO" id="GO:0005829">
    <property type="term" value="C:cytosol"/>
    <property type="evidence" value="ECO:0007669"/>
    <property type="project" value="TreeGrafter"/>
</dbReference>
<dbReference type="RefSeq" id="WP_168629106.1">
    <property type="nucleotide sequence ID" value="NZ_BONL01000002.1"/>
</dbReference>
<organism evidence="16 17">
    <name type="scientific">Cellulomonas denverensis</name>
    <dbReference type="NCBI Taxonomy" id="264297"/>
    <lineage>
        <taxon>Bacteria</taxon>
        <taxon>Bacillati</taxon>
        <taxon>Actinomycetota</taxon>
        <taxon>Actinomycetes</taxon>
        <taxon>Micrococcales</taxon>
        <taxon>Cellulomonadaceae</taxon>
        <taxon>Cellulomonas</taxon>
    </lineage>
</organism>
<evidence type="ECO:0000256" key="8">
    <source>
        <dbReference type="ARBA" id="ARBA00038437"/>
    </source>
</evidence>
<evidence type="ECO:0000256" key="5">
    <source>
        <dbReference type="ARBA" id="ARBA00022806"/>
    </source>
</evidence>
<dbReference type="InterPro" id="IPR057325">
    <property type="entry name" value="DeaD_dimer"/>
</dbReference>
<evidence type="ECO:0000313" key="16">
    <source>
        <dbReference type="EMBL" id="NKY21986.1"/>
    </source>
</evidence>
<dbReference type="PROSITE" id="PS51194">
    <property type="entry name" value="HELICASE_CTER"/>
    <property type="match status" value="1"/>
</dbReference>
<dbReference type="PROSITE" id="PS00039">
    <property type="entry name" value="DEAD_ATP_HELICASE"/>
    <property type="match status" value="1"/>
</dbReference>
<dbReference type="EC" id="3.6.4.13" evidence="1"/>
<evidence type="ECO:0000256" key="9">
    <source>
        <dbReference type="ARBA" id="ARBA00047984"/>
    </source>
</evidence>
<dbReference type="GO" id="GO:0033592">
    <property type="term" value="F:RNA strand annealing activity"/>
    <property type="evidence" value="ECO:0007669"/>
    <property type="project" value="TreeGrafter"/>
</dbReference>
<dbReference type="GO" id="GO:0009409">
    <property type="term" value="P:response to cold"/>
    <property type="evidence" value="ECO:0007669"/>
    <property type="project" value="TreeGrafter"/>
</dbReference>
<dbReference type="GO" id="GO:0003724">
    <property type="term" value="F:RNA helicase activity"/>
    <property type="evidence" value="ECO:0007669"/>
    <property type="project" value="UniProtKB-EC"/>
</dbReference>
<comment type="similarity">
    <text evidence="8 11">Belongs to the DEAD box helicase family.</text>
</comment>
<feature type="short sequence motif" description="Q motif" evidence="10">
    <location>
        <begin position="17"/>
        <end position="45"/>
    </location>
</feature>
<evidence type="ECO:0000256" key="2">
    <source>
        <dbReference type="ARBA" id="ARBA00022490"/>
    </source>
</evidence>
<name>A0A7X6QYG7_9CELL</name>
<keyword evidence="17" id="KW-1185">Reference proteome</keyword>
<evidence type="ECO:0000256" key="12">
    <source>
        <dbReference type="SAM" id="MobiDB-lite"/>
    </source>
</evidence>
<dbReference type="GO" id="GO:0005524">
    <property type="term" value="F:ATP binding"/>
    <property type="evidence" value="ECO:0007669"/>
    <property type="project" value="UniProtKB-KW"/>
</dbReference>
<feature type="region of interest" description="Disordered" evidence="12">
    <location>
        <begin position="466"/>
        <end position="488"/>
    </location>
</feature>
<dbReference type="GO" id="GO:0016787">
    <property type="term" value="F:hydrolase activity"/>
    <property type="evidence" value="ECO:0007669"/>
    <property type="project" value="UniProtKB-KW"/>
</dbReference>
<dbReference type="InterPro" id="IPR014001">
    <property type="entry name" value="Helicase_ATP-bd"/>
</dbReference>
<dbReference type="InterPro" id="IPR044742">
    <property type="entry name" value="DEAD/DEAH_RhlB"/>
</dbReference>
<protein>
    <recommendedName>
        <fullName evidence="1">RNA helicase</fullName>
        <ecNumber evidence="1">3.6.4.13</ecNumber>
    </recommendedName>
</protein>
<comment type="caution">
    <text evidence="16">The sequence shown here is derived from an EMBL/GenBank/DDBJ whole genome shotgun (WGS) entry which is preliminary data.</text>
</comment>
<dbReference type="Proteomes" id="UP000581206">
    <property type="component" value="Unassembled WGS sequence"/>
</dbReference>
<evidence type="ECO:0000256" key="1">
    <source>
        <dbReference type="ARBA" id="ARBA00012552"/>
    </source>
</evidence>
<dbReference type="InterPro" id="IPR014014">
    <property type="entry name" value="RNA_helicase_DEAD_Q_motif"/>
</dbReference>
<dbReference type="GO" id="GO:0005840">
    <property type="term" value="C:ribosome"/>
    <property type="evidence" value="ECO:0007669"/>
    <property type="project" value="TreeGrafter"/>
</dbReference>
<keyword evidence="2" id="KW-0963">Cytoplasm</keyword>
<evidence type="ECO:0000256" key="4">
    <source>
        <dbReference type="ARBA" id="ARBA00022801"/>
    </source>
</evidence>
<dbReference type="SMART" id="SM00490">
    <property type="entry name" value="HELICc"/>
    <property type="match status" value="1"/>
</dbReference>
<dbReference type="PANTHER" id="PTHR47963">
    <property type="entry name" value="DEAD-BOX ATP-DEPENDENT RNA HELICASE 47, MITOCHONDRIAL"/>
    <property type="match status" value="1"/>
</dbReference>
<dbReference type="PANTHER" id="PTHR47963:SF8">
    <property type="entry name" value="ATP-DEPENDENT RNA HELICASE DEAD"/>
    <property type="match status" value="1"/>
</dbReference>
<feature type="compositionally biased region" description="Gly residues" evidence="12">
    <location>
        <begin position="572"/>
        <end position="581"/>
    </location>
</feature>
<keyword evidence="5 11" id="KW-0347">Helicase</keyword>
<dbReference type="InterPro" id="IPR011545">
    <property type="entry name" value="DEAD/DEAH_box_helicase_dom"/>
</dbReference>
<dbReference type="Pfam" id="PF00271">
    <property type="entry name" value="Helicase_C"/>
    <property type="match status" value="1"/>
</dbReference>
<dbReference type="FunFam" id="3.40.50.300:FF:000108">
    <property type="entry name" value="ATP-dependent RNA helicase RhlE"/>
    <property type="match status" value="1"/>
</dbReference>
<dbReference type="PROSITE" id="PS51192">
    <property type="entry name" value="HELICASE_ATP_BIND_1"/>
    <property type="match status" value="1"/>
</dbReference>
<dbReference type="Pfam" id="PF00270">
    <property type="entry name" value="DEAD"/>
    <property type="match status" value="1"/>
</dbReference>
<feature type="region of interest" description="Disordered" evidence="12">
    <location>
        <begin position="557"/>
        <end position="621"/>
    </location>
</feature>
<feature type="domain" description="DEAD-box RNA helicase Q" evidence="15">
    <location>
        <begin position="17"/>
        <end position="45"/>
    </location>
</feature>
<dbReference type="EMBL" id="JAAXOX010000002">
    <property type="protein sequence ID" value="NKY21986.1"/>
    <property type="molecule type" value="Genomic_DNA"/>
</dbReference>
<dbReference type="InterPro" id="IPR005580">
    <property type="entry name" value="DbpA/CsdA_RNA-bd_dom"/>
</dbReference>
<dbReference type="Pfam" id="PF25399">
    <property type="entry name" value="DeaD_dimer"/>
    <property type="match status" value="1"/>
</dbReference>
<dbReference type="CDD" id="cd18787">
    <property type="entry name" value="SF2_C_DEAD"/>
    <property type="match status" value="1"/>
</dbReference>
<evidence type="ECO:0000313" key="17">
    <source>
        <dbReference type="Proteomes" id="UP000581206"/>
    </source>
</evidence>
<dbReference type="Pfam" id="PF03880">
    <property type="entry name" value="DbpA"/>
    <property type="match status" value="1"/>
</dbReference>
<dbReference type="Gene3D" id="3.40.50.300">
    <property type="entry name" value="P-loop containing nucleotide triphosphate hydrolases"/>
    <property type="match status" value="2"/>
</dbReference>
<dbReference type="InterPro" id="IPR012677">
    <property type="entry name" value="Nucleotide-bd_a/b_plait_sf"/>
</dbReference>
<keyword evidence="4 11" id="KW-0378">Hydrolase</keyword>
<keyword evidence="6 11" id="KW-0067">ATP-binding</keyword>
<dbReference type="CDD" id="cd00268">
    <property type="entry name" value="DEADc"/>
    <property type="match status" value="1"/>
</dbReference>
<feature type="domain" description="Helicase C-terminal" evidence="14">
    <location>
        <begin position="246"/>
        <end position="391"/>
    </location>
</feature>
<dbReference type="PROSITE" id="PS51195">
    <property type="entry name" value="Q_MOTIF"/>
    <property type="match status" value="1"/>
</dbReference>
<evidence type="ECO:0000259" key="15">
    <source>
        <dbReference type="PROSITE" id="PS51195"/>
    </source>
</evidence>
<feature type="compositionally biased region" description="Basic and acidic residues" evidence="12">
    <location>
        <begin position="466"/>
        <end position="482"/>
    </location>
</feature>
<reference evidence="16 17" key="1">
    <citation type="submission" date="2020-04" db="EMBL/GenBank/DDBJ databases">
        <title>MicrobeNet Type strains.</title>
        <authorList>
            <person name="Nicholson A.C."/>
        </authorList>
    </citation>
    <scope>NUCLEOTIDE SEQUENCE [LARGE SCALE GENOMIC DNA]</scope>
    <source>
        <strain evidence="16 17">ATCC BAA-788</strain>
    </source>
</reference>
<dbReference type="InterPro" id="IPR000629">
    <property type="entry name" value="RNA-helicase_DEAD-box_CS"/>
</dbReference>
<dbReference type="InterPro" id="IPR034415">
    <property type="entry name" value="CsdA_RRM"/>
</dbReference>
<dbReference type="InterPro" id="IPR001650">
    <property type="entry name" value="Helicase_C-like"/>
</dbReference>
<dbReference type="CDD" id="cd12499">
    <property type="entry name" value="RRM_EcCsdA_like"/>
    <property type="match status" value="1"/>
</dbReference>
<keyword evidence="7" id="KW-0346">Stress response</keyword>
<dbReference type="SUPFAM" id="SSF52540">
    <property type="entry name" value="P-loop containing nucleoside triphosphate hydrolases"/>
    <property type="match status" value="1"/>
</dbReference>
<evidence type="ECO:0000256" key="7">
    <source>
        <dbReference type="ARBA" id="ARBA00023016"/>
    </source>
</evidence>
<accession>A0A7X6QYG7</accession>
<dbReference type="InterPro" id="IPR027417">
    <property type="entry name" value="P-loop_NTPase"/>
</dbReference>
<dbReference type="AlphaFoldDB" id="A0A7X6QYG7"/>
<comment type="catalytic activity">
    <reaction evidence="9">
        <text>ATP + H2O = ADP + phosphate + H(+)</text>
        <dbReference type="Rhea" id="RHEA:13065"/>
        <dbReference type="ChEBI" id="CHEBI:15377"/>
        <dbReference type="ChEBI" id="CHEBI:15378"/>
        <dbReference type="ChEBI" id="CHEBI:30616"/>
        <dbReference type="ChEBI" id="CHEBI:43474"/>
        <dbReference type="ChEBI" id="CHEBI:456216"/>
        <dbReference type="EC" id="3.6.4.13"/>
    </reaction>
</comment>
<evidence type="ECO:0000259" key="14">
    <source>
        <dbReference type="PROSITE" id="PS51194"/>
    </source>
</evidence>
<dbReference type="Gene3D" id="3.30.70.330">
    <property type="match status" value="1"/>
</dbReference>
<evidence type="ECO:0000256" key="10">
    <source>
        <dbReference type="PROSITE-ProRule" id="PRU00552"/>
    </source>
</evidence>
<feature type="compositionally biased region" description="Basic and acidic residues" evidence="12">
    <location>
        <begin position="582"/>
        <end position="621"/>
    </location>
</feature>
<proteinExistence type="inferred from homology"/>
<keyword evidence="3 11" id="KW-0547">Nucleotide-binding</keyword>
<evidence type="ECO:0000256" key="6">
    <source>
        <dbReference type="ARBA" id="ARBA00022840"/>
    </source>
</evidence>
<evidence type="ECO:0000256" key="11">
    <source>
        <dbReference type="RuleBase" id="RU000492"/>
    </source>
</evidence>
<sequence>MTVLDPALPTTDETPAVTFADLGLPPALLGAVTDLGFTTPTAIQAEAIPALLAGRDITGVAQTGTGKTAAFGLPLLAAVDPELPEVQALVLAPTRELAQQVAEALSSFAEGIDGLEVVAVYGGSPFLPQVRSLKRGAQVVVGTPGRVIDHLDRGTMTLDGVKFLVLDEADEMLRMGFAEDVDRIASAAPKERQVALFSATMPPQIRRVANDHLTDPVAIQVDRQSSTVASVRQTYAVVPFRHKAGALARVLAVTDADAAIVFVRTRSAAEDVAVSLVERGVAAAYISGDVAQGDREKIVERVRSGAISVLVATDVAARGLDIDRIGLVVNFDVPGEPEAYVHRIGRTGRAGRTGEALTFVTPNENGKLRAIERTTRQKLEQVQIPSPADVSAHRVTQLLGRVPARHDKGRLDLYRTAATEFLAEHPELDPVELIATLAALSVGDEGPAPRGEQGDDLDDALSRASLRDTGRGDHHDRPDRPRNAARPTGALRFRVAVGRNHGVQPGAIVGALTNEGGLTGQDLGKIDIFSSFSLVEIPGGLTSEAFERIGRARVAGRPLRIQADQGPRPGRGAPGAGSRGGEGPRRDHREHREGGQRRHESGPRRPSDDRRGRVPGHRDRY</sequence>
<evidence type="ECO:0000259" key="13">
    <source>
        <dbReference type="PROSITE" id="PS51192"/>
    </source>
</evidence>
<dbReference type="SMART" id="SM00487">
    <property type="entry name" value="DEXDc"/>
    <property type="match status" value="1"/>
</dbReference>
<feature type="domain" description="Helicase ATP-binding" evidence="13">
    <location>
        <begin position="48"/>
        <end position="219"/>
    </location>
</feature>
<evidence type="ECO:0000256" key="3">
    <source>
        <dbReference type="ARBA" id="ARBA00022741"/>
    </source>
</evidence>
<dbReference type="InterPro" id="IPR050547">
    <property type="entry name" value="DEAD_box_RNA_helicases"/>
</dbReference>
<gene>
    <name evidence="16" type="ORF">HGA03_04830</name>
</gene>